<name>A0A224X852_9HEMI</name>
<dbReference type="AlphaFoldDB" id="A0A224X852"/>
<protein>
    <submittedName>
        <fullName evidence="6">Putative insulin-like growth factor-binding protein complex acid labile subunit</fullName>
    </submittedName>
</protein>
<keyword evidence="1" id="KW-0433">Leucine-rich repeat</keyword>
<dbReference type="SUPFAM" id="SSF52058">
    <property type="entry name" value="L domain-like"/>
    <property type="match status" value="2"/>
</dbReference>
<keyword evidence="4" id="KW-0812">Transmembrane</keyword>
<accession>A0A224X852</accession>
<dbReference type="InterPro" id="IPR001611">
    <property type="entry name" value="Leu-rich_rpt"/>
</dbReference>
<evidence type="ECO:0000256" key="1">
    <source>
        <dbReference type="ARBA" id="ARBA00022614"/>
    </source>
</evidence>
<dbReference type="PANTHER" id="PTHR24373:SF275">
    <property type="entry name" value="TIR DOMAIN-CONTAINING PROTEIN"/>
    <property type="match status" value="1"/>
</dbReference>
<dbReference type="InterPro" id="IPR026906">
    <property type="entry name" value="LRR_5"/>
</dbReference>
<proteinExistence type="predicted"/>
<feature type="transmembrane region" description="Helical" evidence="4">
    <location>
        <begin position="712"/>
        <end position="732"/>
    </location>
</feature>
<dbReference type="FunFam" id="3.80.10.10:FF:001164">
    <property type="entry name" value="GH01279p"/>
    <property type="match status" value="2"/>
</dbReference>
<dbReference type="InterPro" id="IPR003591">
    <property type="entry name" value="Leu-rich_rpt_typical-subtyp"/>
</dbReference>
<organism evidence="6">
    <name type="scientific">Panstrongylus lignarius</name>
    <dbReference type="NCBI Taxonomy" id="156445"/>
    <lineage>
        <taxon>Eukaryota</taxon>
        <taxon>Metazoa</taxon>
        <taxon>Ecdysozoa</taxon>
        <taxon>Arthropoda</taxon>
        <taxon>Hexapoda</taxon>
        <taxon>Insecta</taxon>
        <taxon>Pterygota</taxon>
        <taxon>Neoptera</taxon>
        <taxon>Paraneoptera</taxon>
        <taxon>Hemiptera</taxon>
        <taxon>Heteroptera</taxon>
        <taxon>Panheteroptera</taxon>
        <taxon>Cimicomorpha</taxon>
        <taxon>Reduviidae</taxon>
        <taxon>Triatominae</taxon>
        <taxon>Panstrongylus</taxon>
    </lineage>
</organism>
<keyword evidence="4" id="KW-0472">Membrane</keyword>
<dbReference type="PROSITE" id="PS51450">
    <property type="entry name" value="LRR"/>
    <property type="match status" value="2"/>
</dbReference>
<dbReference type="PANTHER" id="PTHR24373">
    <property type="entry name" value="SLIT RELATED LEUCINE-RICH REPEAT NEURONAL PROTEIN"/>
    <property type="match status" value="1"/>
</dbReference>
<reference evidence="6" key="1">
    <citation type="journal article" date="2018" name="PLoS Negl. Trop. Dis.">
        <title>An insight into the salivary gland and fat body transcriptome of Panstrongylus lignarius (Hemiptera: Heteroptera), the main vector of Chagas disease in Peru.</title>
        <authorList>
            <person name="Nevoa J.C."/>
            <person name="Mendes M.T."/>
            <person name="da Silva M.V."/>
            <person name="Soares S.C."/>
            <person name="Oliveira C.J.F."/>
            <person name="Ribeiro J.M.C."/>
        </authorList>
    </citation>
    <scope>NUCLEOTIDE SEQUENCE</scope>
</reference>
<dbReference type="Gene3D" id="3.80.10.10">
    <property type="entry name" value="Ribonuclease Inhibitor"/>
    <property type="match status" value="5"/>
</dbReference>
<dbReference type="SMART" id="SM00369">
    <property type="entry name" value="LRR_TYP"/>
    <property type="match status" value="13"/>
</dbReference>
<keyword evidence="3" id="KW-0677">Repeat</keyword>
<keyword evidence="4" id="KW-1133">Transmembrane helix</keyword>
<evidence type="ECO:0000256" key="4">
    <source>
        <dbReference type="SAM" id="Phobius"/>
    </source>
</evidence>
<dbReference type="EMBL" id="GFTR01007900">
    <property type="protein sequence ID" value="JAW08526.1"/>
    <property type="molecule type" value="Transcribed_RNA"/>
</dbReference>
<evidence type="ECO:0000256" key="3">
    <source>
        <dbReference type="ARBA" id="ARBA00022737"/>
    </source>
</evidence>
<dbReference type="InterPro" id="IPR032675">
    <property type="entry name" value="LRR_dom_sf"/>
</dbReference>
<evidence type="ECO:0000256" key="5">
    <source>
        <dbReference type="SAM" id="SignalP"/>
    </source>
</evidence>
<dbReference type="InterPro" id="IPR050328">
    <property type="entry name" value="Dev_Immune_Receptor"/>
</dbReference>
<evidence type="ECO:0000313" key="6">
    <source>
        <dbReference type="EMBL" id="JAW08526.1"/>
    </source>
</evidence>
<dbReference type="Pfam" id="PF13306">
    <property type="entry name" value="LRR_5"/>
    <property type="match status" value="1"/>
</dbReference>
<dbReference type="Pfam" id="PF13855">
    <property type="entry name" value="LRR_8"/>
    <property type="match status" value="4"/>
</dbReference>
<sequence>MVTILKYWQYSLALILVGVIWHCQALLQEQQCPESCDCHYFRINWVTDCSNRALTTVPTTYEEGLSPNVYILNLNDNNITDINAFPDDIKLRSLLLAGNQLTTITRIAFFGLGYLLDLDLSNNKIVYIEPDTFVDSPGLISLKLQNNQLERIPGPFLITKSLLNLDISDCQINYLNQYFFTETPALNSMDLSGNPIEEIKPNVFNRIISLQVLKLNRCKLTTISINAFDKLEDLKTLELSNNYLKGPLDWTTIFAPLIRLESLDLRNSGISNLPDGIFEKNVWISSLILAENKLSNEDIVTVLGKNLRNLDLLDLYTCSINGISAKSFANATKLKTLILSGNTIPSADLTAVLSPLTNLQRLSMKNCSLTSLPANTFNKFTNLEELDLSMNPLNDAFIHLLNPLERLEHLDMSYSDLEYISNNTFSKMTSLKTLTLSGNSLKKLESGVFQNLTNLRVLKLSNCGLTGLNETVFQEKSIYAPLEELYLSGNPLIIAKKGSFLPTQLNHLKTLDLSSCNITYIPPNALHSFGNIVNLNLYGNQLTSDDEHSLEFLDNLPLLEKLDMSQNQLKWITPLLFRNNLNLKWLKLDDNPWQCGCNIADMWEWAYTVKGDLSLLVGSTLPEDDHARKNMKKSKALLCEHFTKKTPIKARKQKHLTDHLINHTWSYYVQESNCDSTRRLMPAKFIGTLTVVSESLSQQQQPVISSKFAPTWAWSSALILSLLLITIASILVKSTMKQLQKVPS</sequence>
<evidence type="ECO:0000256" key="2">
    <source>
        <dbReference type="ARBA" id="ARBA00022729"/>
    </source>
</evidence>
<keyword evidence="2 5" id="KW-0732">Signal</keyword>
<feature type="chain" id="PRO_5013324934" evidence="5">
    <location>
        <begin position="26"/>
        <end position="744"/>
    </location>
</feature>
<feature type="signal peptide" evidence="5">
    <location>
        <begin position="1"/>
        <end position="25"/>
    </location>
</feature>